<gene>
    <name evidence="9" type="ORF">F53441_8604</name>
</gene>
<evidence type="ECO:0000313" key="10">
    <source>
        <dbReference type="Proteomes" id="UP000605986"/>
    </source>
</evidence>
<dbReference type="Proteomes" id="UP000605986">
    <property type="component" value="Unassembled WGS sequence"/>
</dbReference>
<comment type="similarity">
    <text evidence="1">Belongs to the peptidase M4 family.</text>
</comment>
<evidence type="ECO:0000259" key="8">
    <source>
        <dbReference type="Pfam" id="PF02868"/>
    </source>
</evidence>
<dbReference type="InterPro" id="IPR001570">
    <property type="entry name" value="Peptidase_M4_C_domain"/>
</dbReference>
<feature type="domain" description="Peptidase M4" evidence="7">
    <location>
        <begin position="167"/>
        <end position="246"/>
    </location>
</feature>
<dbReference type="InterPro" id="IPR052759">
    <property type="entry name" value="Metalloprotease_M4"/>
</dbReference>
<evidence type="ECO:0000256" key="6">
    <source>
        <dbReference type="ARBA" id="ARBA00023049"/>
    </source>
</evidence>
<keyword evidence="4" id="KW-0378">Hydrolase</keyword>
<evidence type="ECO:0000313" key="9">
    <source>
        <dbReference type="EMBL" id="KAF4447945.1"/>
    </source>
</evidence>
<evidence type="ECO:0000256" key="2">
    <source>
        <dbReference type="ARBA" id="ARBA00022670"/>
    </source>
</evidence>
<dbReference type="GO" id="GO:0006508">
    <property type="term" value="P:proteolysis"/>
    <property type="evidence" value="ECO:0007669"/>
    <property type="project" value="UniProtKB-KW"/>
</dbReference>
<name>A0A8H4NUA6_9HYPO</name>
<dbReference type="Gene3D" id="3.10.170.10">
    <property type="match status" value="1"/>
</dbReference>
<dbReference type="InterPro" id="IPR023612">
    <property type="entry name" value="Peptidase_M4"/>
</dbReference>
<dbReference type="AlphaFoldDB" id="A0A8H4NUA6"/>
<keyword evidence="2" id="KW-0645">Protease</keyword>
<keyword evidence="5" id="KW-0862">Zinc</keyword>
<dbReference type="Pfam" id="PF01447">
    <property type="entry name" value="Peptidase_M4"/>
    <property type="match status" value="1"/>
</dbReference>
<sequence>MCHFVPGYVLQKIAESEAIPEEARQAAIRTLSVDQDFREQRVQALTRGEATTAPVDSDIPAAQAPIVRSGFVPPGILEHVAQSELLDDETRENARVTLRSDAKIREQRAALVGPAATDQPHDPAAVALVLRRAIYDGRNRSALPGTLTRAEGALRTRDRQVNNVFDGVGITVKFFHTVFGRNAIDGNGGTPRVTVHHNPDPETLGYNNAFWNSDQLVFGDGDGITFDYFADSLDVVAHELTHAITEHSAGIPYSKQAGGLNESISDIFAALVEQWHFNQTAADADWLTGQNLFPIAFKGAALRNIANPGTAFNDPILGQDAQIDHFSKYNDSLDVHITSGIPNRAFYLIAINFGGHAWLKAGKIWYETLKDPEVRRFGQDITFKNWADVTVNQADKLFGVPASIVVRNAWVSVGVLI</sequence>
<dbReference type="InterPro" id="IPR027268">
    <property type="entry name" value="Peptidase_M4/M1_CTD_sf"/>
</dbReference>
<evidence type="ECO:0000256" key="5">
    <source>
        <dbReference type="ARBA" id="ARBA00022833"/>
    </source>
</evidence>
<feature type="domain" description="Peptidase M4 C-terminal" evidence="8">
    <location>
        <begin position="249"/>
        <end position="415"/>
    </location>
</feature>
<dbReference type="CDD" id="cd09597">
    <property type="entry name" value="M4_TLP"/>
    <property type="match status" value="1"/>
</dbReference>
<dbReference type="GO" id="GO:0046872">
    <property type="term" value="F:metal ion binding"/>
    <property type="evidence" value="ECO:0007669"/>
    <property type="project" value="UniProtKB-KW"/>
</dbReference>
<accession>A0A8H4NUA6</accession>
<dbReference type="OrthoDB" id="5332336at2759"/>
<dbReference type="Pfam" id="PF02868">
    <property type="entry name" value="Peptidase_M4_C"/>
    <property type="match status" value="1"/>
</dbReference>
<dbReference type="PANTHER" id="PTHR43579:SF1">
    <property type="entry name" value="NEUTRAL METALLOPROTEINASE"/>
    <property type="match status" value="1"/>
</dbReference>
<dbReference type="PANTHER" id="PTHR43579">
    <property type="match status" value="1"/>
</dbReference>
<evidence type="ECO:0000256" key="1">
    <source>
        <dbReference type="ARBA" id="ARBA00009388"/>
    </source>
</evidence>
<organism evidence="9 10">
    <name type="scientific">Fusarium austroafricanum</name>
    <dbReference type="NCBI Taxonomy" id="2364996"/>
    <lineage>
        <taxon>Eukaryota</taxon>
        <taxon>Fungi</taxon>
        <taxon>Dikarya</taxon>
        <taxon>Ascomycota</taxon>
        <taxon>Pezizomycotina</taxon>
        <taxon>Sordariomycetes</taxon>
        <taxon>Hypocreomycetidae</taxon>
        <taxon>Hypocreales</taxon>
        <taxon>Nectriaceae</taxon>
        <taxon>Fusarium</taxon>
        <taxon>Fusarium concolor species complex</taxon>
    </lineage>
</organism>
<evidence type="ECO:0000256" key="3">
    <source>
        <dbReference type="ARBA" id="ARBA00022723"/>
    </source>
</evidence>
<keyword evidence="10" id="KW-1185">Reference proteome</keyword>
<protein>
    <submittedName>
        <fullName evidence="9">Peptidase M4 thermolysin</fullName>
    </submittedName>
</protein>
<keyword evidence="6" id="KW-0482">Metalloprotease</keyword>
<comment type="caution">
    <text evidence="9">The sequence shown here is derived from an EMBL/GenBank/DDBJ whole genome shotgun (WGS) entry which is preliminary data.</text>
</comment>
<evidence type="ECO:0000259" key="7">
    <source>
        <dbReference type="Pfam" id="PF01447"/>
    </source>
</evidence>
<dbReference type="EMBL" id="JAADJG010000368">
    <property type="protein sequence ID" value="KAF4447945.1"/>
    <property type="molecule type" value="Genomic_DNA"/>
</dbReference>
<dbReference type="SUPFAM" id="SSF55486">
    <property type="entry name" value="Metalloproteases ('zincins'), catalytic domain"/>
    <property type="match status" value="1"/>
</dbReference>
<dbReference type="InterPro" id="IPR013856">
    <property type="entry name" value="Peptidase_M4_domain"/>
</dbReference>
<reference evidence="9" key="1">
    <citation type="submission" date="2020-01" db="EMBL/GenBank/DDBJ databases">
        <title>Identification and distribution of gene clusters putatively required for synthesis of sphingolipid metabolism inhibitors in phylogenetically diverse species of the filamentous fungus Fusarium.</title>
        <authorList>
            <person name="Kim H.-S."/>
            <person name="Busman M."/>
            <person name="Brown D.W."/>
            <person name="Divon H."/>
            <person name="Uhlig S."/>
            <person name="Proctor R.H."/>
        </authorList>
    </citation>
    <scope>NUCLEOTIDE SEQUENCE</scope>
    <source>
        <strain evidence="9">NRRL 53441</strain>
    </source>
</reference>
<dbReference type="GO" id="GO:0004222">
    <property type="term" value="F:metalloendopeptidase activity"/>
    <property type="evidence" value="ECO:0007669"/>
    <property type="project" value="InterPro"/>
</dbReference>
<keyword evidence="3" id="KW-0479">Metal-binding</keyword>
<dbReference type="PRINTS" id="PR00730">
    <property type="entry name" value="THERMOLYSIN"/>
</dbReference>
<proteinExistence type="inferred from homology"/>
<evidence type="ECO:0000256" key="4">
    <source>
        <dbReference type="ARBA" id="ARBA00022801"/>
    </source>
</evidence>
<dbReference type="Gene3D" id="1.10.390.10">
    <property type="entry name" value="Neutral Protease Domain 2"/>
    <property type="match status" value="1"/>
</dbReference>